<evidence type="ECO:0000313" key="1">
    <source>
        <dbReference type="EMBL" id="GJS50231.1"/>
    </source>
</evidence>
<reference evidence="1" key="2">
    <citation type="submission" date="2022-01" db="EMBL/GenBank/DDBJ databases">
        <authorList>
            <person name="Yamashiro T."/>
            <person name="Shiraishi A."/>
            <person name="Satake H."/>
            <person name="Nakayama K."/>
        </authorList>
    </citation>
    <scope>NUCLEOTIDE SEQUENCE</scope>
</reference>
<keyword evidence="2" id="KW-1185">Reference proteome</keyword>
<proteinExistence type="predicted"/>
<evidence type="ECO:0000313" key="2">
    <source>
        <dbReference type="Proteomes" id="UP001151760"/>
    </source>
</evidence>
<sequence length="140" mass="16023">MLLGRTAMQKMRIVASTIHGAIKFHTKKGVRIVLSVGEAGEETKKARRTLIISKERIPSCDDTKEKIIVNDKHPEQMVTIGKQLPEHFKKELRNLLRANADIFAWTHADMTGIPRTIMVNGKPFKIEHKLNEYSHMKLIK</sequence>
<dbReference type="EMBL" id="BQNB010008501">
    <property type="protein sequence ID" value="GJS50231.1"/>
    <property type="molecule type" value="Genomic_DNA"/>
</dbReference>
<dbReference type="Proteomes" id="UP001151760">
    <property type="component" value="Unassembled WGS sequence"/>
</dbReference>
<reference evidence="1" key="1">
    <citation type="journal article" date="2022" name="Int. J. Mol. Sci.">
        <title>Draft Genome of Tanacetum Coccineum: Genomic Comparison of Closely Related Tanacetum-Family Plants.</title>
        <authorList>
            <person name="Yamashiro T."/>
            <person name="Shiraishi A."/>
            <person name="Nakayama K."/>
            <person name="Satake H."/>
        </authorList>
    </citation>
    <scope>NUCLEOTIDE SEQUENCE</scope>
</reference>
<evidence type="ECO:0008006" key="3">
    <source>
        <dbReference type="Google" id="ProtNLM"/>
    </source>
</evidence>
<protein>
    <recommendedName>
        <fullName evidence="3">Reverse transcriptase domain-containing protein</fullName>
    </recommendedName>
</protein>
<gene>
    <name evidence="1" type="ORF">Tco_0600352</name>
</gene>
<name>A0ABQ4WBK8_9ASTR</name>
<accession>A0ABQ4WBK8</accession>
<organism evidence="1 2">
    <name type="scientific">Tanacetum coccineum</name>
    <dbReference type="NCBI Taxonomy" id="301880"/>
    <lineage>
        <taxon>Eukaryota</taxon>
        <taxon>Viridiplantae</taxon>
        <taxon>Streptophyta</taxon>
        <taxon>Embryophyta</taxon>
        <taxon>Tracheophyta</taxon>
        <taxon>Spermatophyta</taxon>
        <taxon>Magnoliopsida</taxon>
        <taxon>eudicotyledons</taxon>
        <taxon>Gunneridae</taxon>
        <taxon>Pentapetalae</taxon>
        <taxon>asterids</taxon>
        <taxon>campanulids</taxon>
        <taxon>Asterales</taxon>
        <taxon>Asteraceae</taxon>
        <taxon>Asteroideae</taxon>
        <taxon>Anthemideae</taxon>
        <taxon>Anthemidinae</taxon>
        <taxon>Tanacetum</taxon>
    </lineage>
</organism>
<comment type="caution">
    <text evidence="1">The sequence shown here is derived from an EMBL/GenBank/DDBJ whole genome shotgun (WGS) entry which is preliminary data.</text>
</comment>